<evidence type="ECO:0000256" key="1">
    <source>
        <dbReference type="SAM" id="SignalP"/>
    </source>
</evidence>
<reference evidence="2 3" key="1">
    <citation type="submission" date="2016-07" db="EMBL/GenBank/DDBJ databases">
        <title>Pervasive Adenine N6-methylation of Active Genes in Fungi.</title>
        <authorList>
            <consortium name="DOE Joint Genome Institute"/>
            <person name="Mondo S.J."/>
            <person name="Dannebaum R.O."/>
            <person name="Kuo R.C."/>
            <person name="Labutti K."/>
            <person name="Haridas S."/>
            <person name="Kuo A."/>
            <person name="Salamov A."/>
            <person name="Ahrendt S.R."/>
            <person name="Lipzen A."/>
            <person name="Sullivan W."/>
            <person name="Andreopoulos W.B."/>
            <person name="Clum A."/>
            <person name="Lindquist E."/>
            <person name="Daum C."/>
            <person name="Ramamoorthy G.K."/>
            <person name="Gryganskyi A."/>
            <person name="Culley D."/>
            <person name="Magnuson J.K."/>
            <person name="James T.Y."/>
            <person name="O'Malley M.A."/>
            <person name="Stajich J.E."/>
            <person name="Spatafora J.W."/>
            <person name="Visel A."/>
            <person name="Grigoriev I.V."/>
        </authorList>
    </citation>
    <scope>NUCLEOTIDE SEQUENCE [LARGE SCALE GENOMIC DNA]</scope>
    <source>
        <strain evidence="2 3">68-887.2</strain>
    </source>
</reference>
<keyword evidence="3" id="KW-1185">Reference proteome</keyword>
<evidence type="ECO:0000313" key="2">
    <source>
        <dbReference type="EMBL" id="ORY27323.1"/>
    </source>
</evidence>
<dbReference type="AlphaFoldDB" id="A0A1Y2AXK5"/>
<feature type="signal peptide" evidence="1">
    <location>
        <begin position="1"/>
        <end position="22"/>
    </location>
</feature>
<sequence length="130" mass="13695">MKFSSTVVLFATLFGMVTTVKGQLIPPSAQFYTDTGCTVANGGLHPIISNECFSQAGSGSVKVPDTGLGHDIFHFNLFALYTSDPSGDEPCSTLNEPPITFYADGSCIVLNNTDNESYQFAGPCGLGLCP</sequence>
<organism evidence="2 3">
    <name type="scientific">Naematelia encephala</name>
    <dbReference type="NCBI Taxonomy" id="71784"/>
    <lineage>
        <taxon>Eukaryota</taxon>
        <taxon>Fungi</taxon>
        <taxon>Dikarya</taxon>
        <taxon>Basidiomycota</taxon>
        <taxon>Agaricomycotina</taxon>
        <taxon>Tremellomycetes</taxon>
        <taxon>Tremellales</taxon>
        <taxon>Naemateliaceae</taxon>
        <taxon>Naematelia</taxon>
    </lineage>
</organism>
<evidence type="ECO:0000313" key="3">
    <source>
        <dbReference type="Proteomes" id="UP000193986"/>
    </source>
</evidence>
<comment type="caution">
    <text evidence="2">The sequence shown here is derived from an EMBL/GenBank/DDBJ whole genome shotgun (WGS) entry which is preliminary data.</text>
</comment>
<keyword evidence="1" id="KW-0732">Signal</keyword>
<dbReference type="Proteomes" id="UP000193986">
    <property type="component" value="Unassembled WGS sequence"/>
</dbReference>
<evidence type="ECO:0008006" key="4">
    <source>
        <dbReference type="Google" id="ProtNLM"/>
    </source>
</evidence>
<accession>A0A1Y2AXK5</accession>
<proteinExistence type="predicted"/>
<name>A0A1Y2AXK5_9TREE</name>
<gene>
    <name evidence="2" type="ORF">BCR39DRAFT_538349</name>
</gene>
<dbReference type="EMBL" id="MCFC01000039">
    <property type="protein sequence ID" value="ORY27323.1"/>
    <property type="molecule type" value="Genomic_DNA"/>
</dbReference>
<feature type="chain" id="PRO_5012801967" description="Secreted protein" evidence="1">
    <location>
        <begin position="23"/>
        <end position="130"/>
    </location>
</feature>
<dbReference type="InParanoid" id="A0A1Y2AXK5"/>
<protein>
    <recommendedName>
        <fullName evidence="4">Secreted protein</fullName>
    </recommendedName>
</protein>